<evidence type="ECO:0000259" key="4">
    <source>
        <dbReference type="PROSITE" id="PS50043"/>
    </source>
</evidence>
<keyword evidence="3" id="KW-0804">Transcription</keyword>
<dbReference type="EMBL" id="FZOD01000072">
    <property type="protein sequence ID" value="SNT59130.1"/>
    <property type="molecule type" value="Genomic_DNA"/>
</dbReference>
<evidence type="ECO:0000313" key="5">
    <source>
        <dbReference type="EMBL" id="SNT59130.1"/>
    </source>
</evidence>
<dbReference type="GO" id="GO:0003677">
    <property type="term" value="F:DNA binding"/>
    <property type="evidence" value="ECO:0007669"/>
    <property type="project" value="UniProtKB-KW"/>
</dbReference>
<dbReference type="GO" id="GO:0006355">
    <property type="term" value="P:regulation of DNA-templated transcription"/>
    <property type="evidence" value="ECO:0007669"/>
    <property type="project" value="InterPro"/>
</dbReference>
<sequence>MGSRSTRHERTGPASHTRAPFVVVGTAGYVTGRKPPGLPPQQLRVIRLAAGGASNREIATRLGISPRTVGNHLYKAFPRLGIASRDELRSLLRTGHALLTDQ</sequence>
<dbReference type="Proteomes" id="UP000198282">
    <property type="component" value="Unassembled WGS sequence"/>
</dbReference>
<feature type="domain" description="HTH luxR-type" evidence="4">
    <location>
        <begin position="31"/>
        <end position="96"/>
    </location>
</feature>
<keyword evidence="1" id="KW-0805">Transcription regulation</keyword>
<keyword evidence="2" id="KW-0238">DNA-binding</keyword>
<accession>A0A239NWL2</accession>
<dbReference type="Gene3D" id="1.10.10.10">
    <property type="entry name" value="Winged helix-like DNA-binding domain superfamily/Winged helix DNA-binding domain"/>
    <property type="match status" value="1"/>
</dbReference>
<dbReference type="InterPro" id="IPR000792">
    <property type="entry name" value="Tscrpt_reg_LuxR_C"/>
</dbReference>
<dbReference type="RefSeq" id="WP_089212687.1">
    <property type="nucleotide sequence ID" value="NZ_FZOD01000072.1"/>
</dbReference>
<dbReference type="PANTHER" id="PTHR44688">
    <property type="entry name" value="DNA-BINDING TRANSCRIPTIONAL ACTIVATOR DEVR_DOSR"/>
    <property type="match status" value="1"/>
</dbReference>
<dbReference type="AlphaFoldDB" id="A0A239NWL2"/>
<organism evidence="5 6">
    <name type="scientific">Streptosporangium subroseum</name>
    <dbReference type="NCBI Taxonomy" id="106412"/>
    <lineage>
        <taxon>Bacteria</taxon>
        <taxon>Bacillati</taxon>
        <taxon>Actinomycetota</taxon>
        <taxon>Actinomycetes</taxon>
        <taxon>Streptosporangiales</taxon>
        <taxon>Streptosporangiaceae</taxon>
        <taxon>Streptosporangium</taxon>
    </lineage>
</organism>
<gene>
    <name evidence="5" type="ORF">SAMN05216276_10722</name>
</gene>
<evidence type="ECO:0000313" key="6">
    <source>
        <dbReference type="Proteomes" id="UP000198282"/>
    </source>
</evidence>
<dbReference type="PROSITE" id="PS50043">
    <property type="entry name" value="HTH_LUXR_2"/>
    <property type="match status" value="1"/>
</dbReference>
<dbReference type="Pfam" id="PF00196">
    <property type="entry name" value="GerE"/>
    <property type="match status" value="1"/>
</dbReference>
<keyword evidence="6" id="KW-1185">Reference proteome</keyword>
<evidence type="ECO:0000256" key="3">
    <source>
        <dbReference type="ARBA" id="ARBA00023163"/>
    </source>
</evidence>
<evidence type="ECO:0000256" key="1">
    <source>
        <dbReference type="ARBA" id="ARBA00023015"/>
    </source>
</evidence>
<dbReference type="PANTHER" id="PTHR44688:SF16">
    <property type="entry name" value="DNA-BINDING TRANSCRIPTIONAL ACTIVATOR DEVR_DOSR"/>
    <property type="match status" value="1"/>
</dbReference>
<dbReference type="SMART" id="SM00421">
    <property type="entry name" value="HTH_LUXR"/>
    <property type="match status" value="1"/>
</dbReference>
<dbReference type="SUPFAM" id="SSF46894">
    <property type="entry name" value="C-terminal effector domain of the bipartite response regulators"/>
    <property type="match status" value="1"/>
</dbReference>
<evidence type="ECO:0000256" key="2">
    <source>
        <dbReference type="ARBA" id="ARBA00023125"/>
    </source>
</evidence>
<proteinExistence type="predicted"/>
<dbReference type="CDD" id="cd06170">
    <property type="entry name" value="LuxR_C_like"/>
    <property type="match status" value="1"/>
</dbReference>
<dbReference type="InterPro" id="IPR016032">
    <property type="entry name" value="Sig_transdc_resp-reg_C-effctor"/>
</dbReference>
<name>A0A239NWL2_9ACTN</name>
<dbReference type="InterPro" id="IPR036388">
    <property type="entry name" value="WH-like_DNA-bd_sf"/>
</dbReference>
<reference evidence="5 6" key="1">
    <citation type="submission" date="2017-06" db="EMBL/GenBank/DDBJ databases">
        <authorList>
            <person name="Kim H.J."/>
            <person name="Triplett B.A."/>
        </authorList>
    </citation>
    <scope>NUCLEOTIDE SEQUENCE [LARGE SCALE GENOMIC DNA]</scope>
    <source>
        <strain evidence="5 6">CGMCC 4.2132</strain>
    </source>
</reference>
<protein>
    <submittedName>
        <fullName evidence="5">Regulatory protein, luxR family</fullName>
    </submittedName>
</protein>
<dbReference type="OrthoDB" id="483at2"/>
<dbReference type="PRINTS" id="PR00038">
    <property type="entry name" value="HTHLUXR"/>
</dbReference>